<dbReference type="EMBL" id="DF973931">
    <property type="protein sequence ID" value="GAU42671.1"/>
    <property type="molecule type" value="Genomic_DNA"/>
</dbReference>
<protein>
    <submittedName>
        <fullName evidence="2">Uncharacterized protein</fullName>
    </submittedName>
</protein>
<evidence type="ECO:0000313" key="3">
    <source>
        <dbReference type="Proteomes" id="UP000242715"/>
    </source>
</evidence>
<organism evidence="2 3">
    <name type="scientific">Trifolium subterraneum</name>
    <name type="common">Subterranean clover</name>
    <dbReference type="NCBI Taxonomy" id="3900"/>
    <lineage>
        <taxon>Eukaryota</taxon>
        <taxon>Viridiplantae</taxon>
        <taxon>Streptophyta</taxon>
        <taxon>Embryophyta</taxon>
        <taxon>Tracheophyta</taxon>
        <taxon>Spermatophyta</taxon>
        <taxon>Magnoliopsida</taxon>
        <taxon>eudicotyledons</taxon>
        <taxon>Gunneridae</taxon>
        <taxon>Pentapetalae</taxon>
        <taxon>rosids</taxon>
        <taxon>fabids</taxon>
        <taxon>Fabales</taxon>
        <taxon>Fabaceae</taxon>
        <taxon>Papilionoideae</taxon>
        <taxon>50 kb inversion clade</taxon>
        <taxon>NPAAA clade</taxon>
        <taxon>Hologalegina</taxon>
        <taxon>IRL clade</taxon>
        <taxon>Trifolieae</taxon>
        <taxon>Trifolium</taxon>
    </lineage>
</organism>
<proteinExistence type="predicted"/>
<feature type="region of interest" description="Disordered" evidence="1">
    <location>
        <begin position="208"/>
        <end position="228"/>
    </location>
</feature>
<keyword evidence="3" id="KW-1185">Reference proteome</keyword>
<dbReference type="Pfam" id="PF14223">
    <property type="entry name" value="Retrotran_gag_2"/>
    <property type="match status" value="1"/>
</dbReference>
<accession>A0A2Z6NG31</accession>
<reference evidence="3" key="1">
    <citation type="journal article" date="2017" name="Front. Plant Sci.">
        <title>Climate Clever Clovers: New Paradigm to Reduce the Environmental Footprint of Ruminants by Breeding Low Methanogenic Forages Utilizing Haplotype Variation.</title>
        <authorList>
            <person name="Kaur P."/>
            <person name="Appels R."/>
            <person name="Bayer P.E."/>
            <person name="Keeble-Gagnere G."/>
            <person name="Wang J."/>
            <person name="Hirakawa H."/>
            <person name="Shirasawa K."/>
            <person name="Vercoe P."/>
            <person name="Stefanova K."/>
            <person name="Durmic Z."/>
            <person name="Nichols P."/>
            <person name="Revell C."/>
            <person name="Isobe S.N."/>
            <person name="Edwards D."/>
            <person name="Erskine W."/>
        </authorList>
    </citation>
    <scope>NUCLEOTIDE SEQUENCE [LARGE SCALE GENOMIC DNA]</scope>
    <source>
        <strain evidence="3">cv. Daliak</strain>
    </source>
</reference>
<dbReference type="OrthoDB" id="1744836at2759"/>
<dbReference type="AlphaFoldDB" id="A0A2Z6NG31"/>
<dbReference type="PANTHER" id="PTHR47481:SF9">
    <property type="entry name" value="RETROTRANSPOSON GAG DOMAIN-CONTAINING PROTEIN"/>
    <property type="match status" value="1"/>
</dbReference>
<dbReference type="Proteomes" id="UP000242715">
    <property type="component" value="Unassembled WGS sequence"/>
</dbReference>
<name>A0A2Z6NG31_TRISU</name>
<sequence>MATTPSSTSTLSNHISSTSTNLIELNTNTQLPIKLNSNNYPAWHRQNATDGTETTNPAFNIWIRQDKYLYIALLGACDEEARAVMSTAPTARDAWLILERAFGTRSRSRVMSLKERLNSIRKEGSTIVAAYMQNIRAVSDELSLIGHPVDDIDLVIHALNGLDPSFREFTASIRTRDNPISFDDLYVKLMDYEMYLKRDELMNPQTPITANYANRGRPNHHNRGRQQC</sequence>
<evidence type="ECO:0000313" key="2">
    <source>
        <dbReference type="EMBL" id="GAU42671.1"/>
    </source>
</evidence>
<gene>
    <name evidence="2" type="ORF">TSUD_106450</name>
</gene>
<feature type="compositionally biased region" description="Basic residues" evidence="1">
    <location>
        <begin position="217"/>
        <end position="228"/>
    </location>
</feature>
<evidence type="ECO:0000256" key="1">
    <source>
        <dbReference type="SAM" id="MobiDB-lite"/>
    </source>
</evidence>
<dbReference type="PANTHER" id="PTHR47481">
    <property type="match status" value="1"/>
</dbReference>